<dbReference type="Proteomes" id="UP000649604">
    <property type="component" value="Unassembled WGS sequence"/>
</dbReference>
<name>A0A9D5JWT5_9BACT</name>
<dbReference type="InterPro" id="IPR038071">
    <property type="entry name" value="UROD/MetE-like_sf"/>
</dbReference>
<dbReference type="Gene3D" id="3.20.20.210">
    <property type="match status" value="1"/>
</dbReference>
<dbReference type="EMBL" id="WJJP01000398">
    <property type="protein sequence ID" value="MBD3325357.1"/>
    <property type="molecule type" value="Genomic_DNA"/>
</dbReference>
<protein>
    <recommendedName>
        <fullName evidence="3">Uroporphyrinogen decarboxylase (URO-D) domain-containing protein</fullName>
    </recommendedName>
</protein>
<accession>A0A9D5JWT5</accession>
<organism evidence="1 2">
    <name type="scientific">candidate division KSB3 bacterium</name>
    <dbReference type="NCBI Taxonomy" id="2044937"/>
    <lineage>
        <taxon>Bacteria</taxon>
        <taxon>candidate division KSB3</taxon>
    </lineage>
</organism>
<proteinExistence type="predicted"/>
<reference evidence="1" key="1">
    <citation type="submission" date="2019-11" db="EMBL/GenBank/DDBJ databases">
        <title>Microbial mats filling the niche in hypersaline microbial mats.</title>
        <authorList>
            <person name="Wong H.L."/>
            <person name="Macleod F.I."/>
            <person name="White R.A. III"/>
            <person name="Burns B.P."/>
        </authorList>
    </citation>
    <scope>NUCLEOTIDE SEQUENCE</scope>
    <source>
        <strain evidence="1">Rbin_158</strain>
    </source>
</reference>
<evidence type="ECO:0008006" key="3">
    <source>
        <dbReference type="Google" id="ProtNLM"/>
    </source>
</evidence>
<evidence type="ECO:0000313" key="1">
    <source>
        <dbReference type="EMBL" id="MBD3325357.1"/>
    </source>
</evidence>
<dbReference type="SUPFAM" id="SSF51726">
    <property type="entry name" value="UROD/MetE-like"/>
    <property type="match status" value="1"/>
</dbReference>
<evidence type="ECO:0000313" key="2">
    <source>
        <dbReference type="Proteomes" id="UP000649604"/>
    </source>
</evidence>
<comment type="caution">
    <text evidence="1">The sequence shown here is derived from an EMBL/GenBank/DDBJ whole genome shotgun (WGS) entry which is preliminary data.</text>
</comment>
<gene>
    <name evidence="1" type="ORF">GF339_12275</name>
</gene>
<dbReference type="AlphaFoldDB" id="A0A9D5JWT5"/>
<sequence>MNDQRQVEDKIRAYQKFWQREEVSRPLIGFDIGGFFSLRRFPALCELEDGAVLSPELLAPENYLAEYEAFYRRSAAIADDLIKGVAPIPAIPWIEAMLGCQVRISQASQSIWVEERNASWEELETLQLEDDNPWLLTYLDFLAALERQAEGRYPVGQPFFRGITDLIGALRGHNQALIDCLEQPQRIRRLAHQCADVLSDVTRKQYEVIQPYQDGYFVEQFSLWSPDITVRLQEDASAIYSPRLYRDLIQDADRALAGAFPYSLIHLHSSSLFLLDDFLAITDMDAFEVNKDVGGLSVEEMLPFFQTIQAHDRCLVIRGELTREDIAVMQNQLSPNGLLLQIVVDQVSAIDQYQGIREIAWG</sequence>